<protein>
    <submittedName>
        <fullName evidence="1">Uncharacterized protein</fullName>
    </submittedName>
</protein>
<sequence length="79" mass="8303">MQHKLLNLANRKSSREFPISEKSKTDCLLGSSDIVINTALEPYYALAEGQLSGGGPYIPPLALVREEGAGATGGSATLQ</sequence>
<gene>
    <name evidence="1" type="ORF">B9Z19DRAFT_1096475</name>
</gene>
<comment type="caution">
    <text evidence="1">The sequence shown here is derived from an EMBL/GenBank/DDBJ whole genome shotgun (WGS) entry which is preliminary data.</text>
</comment>
<dbReference type="EMBL" id="NESQ01000456">
    <property type="protein sequence ID" value="PUU72845.1"/>
    <property type="molecule type" value="Genomic_DNA"/>
</dbReference>
<dbReference type="AlphaFoldDB" id="A0A2T6ZBG9"/>
<organism evidence="1 2">
    <name type="scientific">Tuber borchii</name>
    <name type="common">White truffle</name>
    <dbReference type="NCBI Taxonomy" id="42251"/>
    <lineage>
        <taxon>Eukaryota</taxon>
        <taxon>Fungi</taxon>
        <taxon>Dikarya</taxon>
        <taxon>Ascomycota</taxon>
        <taxon>Pezizomycotina</taxon>
        <taxon>Pezizomycetes</taxon>
        <taxon>Pezizales</taxon>
        <taxon>Tuberaceae</taxon>
        <taxon>Tuber</taxon>
    </lineage>
</organism>
<reference evidence="1 2" key="1">
    <citation type="submission" date="2017-04" db="EMBL/GenBank/DDBJ databases">
        <title>Draft genome sequence of Tuber borchii Vittad., a whitish edible truffle.</title>
        <authorList>
            <consortium name="DOE Joint Genome Institute"/>
            <person name="Murat C."/>
            <person name="Kuo A."/>
            <person name="Barry K.W."/>
            <person name="Clum A."/>
            <person name="Dockter R.B."/>
            <person name="Fauchery L."/>
            <person name="Iotti M."/>
            <person name="Kohler A."/>
            <person name="Labutti K."/>
            <person name="Lindquist E.A."/>
            <person name="Lipzen A."/>
            <person name="Ohm R.A."/>
            <person name="Wang M."/>
            <person name="Grigoriev I.V."/>
            <person name="Zambonelli A."/>
            <person name="Martin F.M."/>
        </authorList>
    </citation>
    <scope>NUCLEOTIDE SEQUENCE [LARGE SCALE GENOMIC DNA]</scope>
    <source>
        <strain evidence="1 2">Tbo3840</strain>
    </source>
</reference>
<evidence type="ECO:0000313" key="1">
    <source>
        <dbReference type="EMBL" id="PUU72845.1"/>
    </source>
</evidence>
<dbReference type="Proteomes" id="UP000244722">
    <property type="component" value="Unassembled WGS sequence"/>
</dbReference>
<keyword evidence="2" id="KW-1185">Reference proteome</keyword>
<name>A0A2T6ZBG9_TUBBO</name>
<evidence type="ECO:0000313" key="2">
    <source>
        <dbReference type="Proteomes" id="UP000244722"/>
    </source>
</evidence>
<accession>A0A2T6ZBG9</accession>
<proteinExistence type="predicted"/>